<dbReference type="InterPro" id="IPR020845">
    <property type="entry name" value="AMP-binding_CS"/>
</dbReference>
<dbReference type="Gene3D" id="2.30.38.10">
    <property type="entry name" value="Luciferase, Domain 3"/>
    <property type="match status" value="1"/>
</dbReference>
<dbReference type="AlphaFoldDB" id="A0A511UU44"/>
<dbReference type="Gene3D" id="3.40.50.980">
    <property type="match status" value="2"/>
</dbReference>
<dbReference type="GO" id="GO:0031956">
    <property type="term" value="F:medium-chain fatty acid-CoA ligase activity"/>
    <property type="evidence" value="ECO:0007669"/>
    <property type="project" value="TreeGrafter"/>
</dbReference>
<dbReference type="Pfam" id="PF00501">
    <property type="entry name" value="AMP-binding"/>
    <property type="match status" value="1"/>
</dbReference>
<dbReference type="SUPFAM" id="SSF56801">
    <property type="entry name" value="Acetyl-CoA synthetase-like"/>
    <property type="match status" value="1"/>
</dbReference>
<dbReference type="InterPro" id="IPR000873">
    <property type="entry name" value="AMP-dep_synth/lig_dom"/>
</dbReference>
<accession>A0A511UU44</accession>
<evidence type="ECO:0000259" key="3">
    <source>
        <dbReference type="Pfam" id="PF00501"/>
    </source>
</evidence>
<proteinExistence type="inferred from homology"/>
<evidence type="ECO:0000313" key="5">
    <source>
        <dbReference type="EMBL" id="GEN30097.1"/>
    </source>
</evidence>
<feature type="domain" description="AMP-dependent synthetase/ligase" evidence="3">
    <location>
        <begin position="1"/>
        <end position="308"/>
    </location>
</feature>
<dbReference type="PANTHER" id="PTHR43201">
    <property type="entry name" value="ACYL-COA SYNTHETASE"/>
    <property type="match status" value="1"/>
</dbReference>
<dbReference type="PROSITE" id="PS00455">
    <property type="entry name" value="AMP_BINDING"/>
    <property type="match status" value="1"/>
</dbReference>
<keyword evidence="6" id="KW-1185">Reference proteome</keyword>
<feature type="domain" description="AMP-binding enzyme C-terminal" evidence="4">
    <location>
        <begin position="358"/>
        <end position="433"/>
    </location>
</feature>
<keyword evidence="2" id="KW-0436">Ligase</keyword>
<dbReference type="InterPro" id="IPR045851">
    <property type="entry name" value="AMP-bd_C_sf"/>
</dbReference>
<protein>
    <submittedName>
        <fullName evidence="5">Fatty-acyl-CoA synthase</fullName>
    </submittedName>
</protein>
<evidence type="ECO:0000256" key="2">
    <source>
        <dbReference type="ARBA" id="ARBA00022598"/>
    </source>
</evidence>
<comment type="caution">
    <text evidence="5">The sequence shown here is derived from an EMBL/GenBank/DDBJ whole genome shotgun (WGS) entry which is preliminary data.</text>
</comment>
<gene>
    <name evidence="5" type="ORF">CQU01_03350</name>
</gene>
<reference evidence="5 6" key="1">
    <citation type="submission" date="2019-07" db="EMBL/GenBank/DDBJ databases">
        <title>Whole genome shotgun sequence of Cerasibacillus quisquiliarum NBRC 102429.</title>
        <authorList>
            <person name="Hosoyama A."/>
            <person name="Uohara A."/>
            <person name="Ohji S."/>
            <person name="Ichikawa N."/>
        </authorList>
    </citation>
    <scope>NUCLEOTIDE SEQUENCE [LARGE SCALE GENOMIC DNA]</scope>
    <source>
        <strain evidence="5 6">NBRC 102429</strain>
    </source>
</reference>
<dbReference type="Pfam" id="PF13193">
    <property type="entry name" value="AMP-binding_C"/>
    <property type="match status" value="1"/>
</dbReference>
<name>A0A511UU44_9BACI</name>
<evidence type="ECO:0000313" key="6">
    <source>
        <dbReference type="Proteomes" id="UP000321491"/>
    </source>
</evidence>
<dbReference type="GO" id="GO:0006631">
    <property type="term" value="P:fatty acid metabolic process"/>
    <property type="evidence" value="ECO:0007669"/>
    <property type="project" value="TreeGrafter"/>
</dbReference>
<organism evidence="5 6">
    <name type="scientific">Cerasibacillus quisquiliarum</name>
    <dbReference type="NCBI Taxonomy" id="227865"/>
    <lineage>
        <taxon>Bacteria</taxon>
        <taxon>Bacillati</taxon>
        <taxon>Bacillota</taxon>
        <taxon>Bacilli</taxon>
        <taxon>Bacillales</taxon>
        <taxon>Bacillaceae</taxon>
        <taxon>Cerasibacillus</taxon>
    </lineage>
</organism>
<dbReference type="InterPro" id="IPR025110">
    <property type="entry name" value="AMP-bd_C"/>
</dbReference>
<dbReference type="EMBL" id="BJXW01000004">
    <property type="protein sequence ID" value="GEN30097.1"/>
    <property type="molecule type" value="Genomic_DNA"/>
</dbReference>
<dbReference type="Gene3D" id="3.30.300.30">
    <property type="match status" value="1"/>
</dbReference>
<dbReference type="Proteomes" id="UP000321491">
    <property type="component" value="Unassembled WGS sequence"/>
</dbReference>
<dbReference type="PANTHER" id="PTHR43201:SF5">
    <property type="entry name" value="MEDIUM-CHAIN ACYL-COA LIGASE ACSF2, MITOCHONDRIAL"/>
    <property type="match status" value="1"/>
</dbReference>
<comment type="similarity">
    <text evidence="1">Belongs to the ATP-dependent AMP-binding enzyme family.</text>
</comment>
<sequence>MIEVIYACSKIVAVFVPINSRFVAPEIKHVLNDSDSIALLFDARFSEEIVKIIDEVYTTKHFISVGEANDVTPLEYERWIEKFPKSEPKPVEPINELDTICYLYTGGTTGLPKGAVRSHRSLYLVGLLFSIEFNIGRNGKGLIAGPLYGAAALAIAMPNFFVGNTVHILEKFHPVEVLKAIDQEQTTTTFLAPPMFEDIFALPEEIQKSYDVSSMKTLISVGAPLHTQTKEKILTFFKDADLNEFYGASEHGGSTNLFPEYQRFKDRSVGLPMLGMEVKLLDAAGEEVEPGEVGEFSVKGLTLCDGYYNNPEATKAAFKGEWLSLGDLGKQDYEGFYYIVDRKQDMILSGAINVYPVEIEEVLHCHPKIADVSVIGIPHEKWGEVPIAIAVLHDGEVADVEEIKAFCQGKLARYKIPHDVKFVQELPRSLQGKVLKYQLRQQYVGATEVEE</sequence>
<dbReference type="FunFam" id="3.30.300.30:FF:000008">
    <property type="entry name" value="2,3-dihydroxybenzoate-AMP ligase"/>
    <property type="match status" value="1"/>
</dbReference>
<evidence type="ECO:0000259" key="4">
    <source>
        <dbReference type="Pfam" id="PF13193"/>
    </source>
</evidence>
<evidence type="ECO:0000256" key="1">
    <source>
        <dbReference type="ARBA" id="ARBA00006432"/>
    </source>
</evidence>